<evidence type="ECO:0000313" key="2">
    <source>
        <dbReference type="EMBL" id="CAA9428888.1"/>
    </source>
</evidence>
<proteinExistence type="predicted"/>
<dbReference type="AlphaFoldDB" id="A0A6J4Q300"/>
<evidence type="ECO:0000256" key="1">
    <source>
        <dbReference type="SAM" id="MobiDB-lite"/>
    </source>
</evidence>
<reference evidence="2" key="1">
    <citation type="submission" date="2020-02" db="EMBL/GenBank/DDBJ databases">
        <authorList>
            <person name="Meier V. D."/>
        </authorList>
    </citation>
    <scope>NUCLEOTIDE SEQUENCE</scope>
    <source>
        <strain evidence="2">AVDCRST_MAG22</strain>
    </source>
</reference>
<gene>
    <name evidence="2" type="ORF">AVDCRST_MAG22-3113</name>
</gene>
<name>A0A6J4Q300_9ACTN</name>
<dbReference type="EMBL" id="CADCUV010000145">
    <property type="protein sequence ID" value="CAA9428888.1"/>
    <property type="molecule type" value="Genomic_DNA"/>
</dbReference>
<feature type="compositionally biased region" description="Gly residues" evidence="1">
    <location>
        <begin position="7"/>
        <end position="21"/>
    </location>
</feature>
<feature type="region of interest" description="Disordered" evidence="1">
    <location>
        <begin position="1"/>
        <end position="38"/>
    </location>
</feature>
<feature type="non-terminal residue" evidence="2">
    <location>
        <position position="1"/>
    </location>
</feature>
<feature type="non-terminal residue" evidence="2">
    <location>
        <position position="38"/>
    </location>
</feature>
<sequence>GEDDGDVGPGVGPGGGLGLDDGTGLLRTLHGPNGGHGV</sequence>
<accession>A0A6J4Q300</accession>
<feature type="compositionally biased region" description="Low complexity" evidence="1">
    <location>
        <begin position="22"/>
        <end position="31"/>
    </location>
</feature>
<organism evidence="2">
    <name type="scientific">uncultured Rubrobacteraceae bacterium</name>
    <dbReference type="NCBI Taxonomy" id="349277"/>
    <lineage>
        <taxon>Bacteria</taxon>
        <taxon>Bacillati</taxon>
        <taxon>Actinomycetota</taxon>
        <taxon>Rubrobacteria</taxon>
        <taxon>Rubrobacterales</taxon>
        <taxon>Rubrobacteraceae</taxon>
        <taxon>environmental samples</taxon>
    </lineage>
</organism>
<protein>
    <submittedName>
        <fullName evidence="2">Uncharacterized protein</fullName>
    </submittedName>
</protein>